<evidence type="ECO:0000313" key="1">
    <source>
        <dbReference type="EMBL" id="SFV61605.1"/>
    </source>
</evidence>
<accession>A0A1W1C782</accession>
<dbReference type="AlphaFoldDB" id="A0A1W1C782"/>
<reference evidence="1" key="1">
    <citation type="submission" date="2016-10" db="EMBL/GenBank/DDBJ databases">
        <authorList>
            <person name="de Groot N.N."/>
        </authorList>
    </citation>
    <scope>NUCLEOTIDE SEQUENCE</scope>
</reference>
<proteinExistence type="predicted"/>
<dbReference type="EMBL" id="FPHD01000057">
    <property type="protein sequence ID" value="SFV61605.1"/>
    <property type="molecule type" value="Genomic_DNA"/>
</dbReference>
<sequence>MGDKSLMKKTLLIVLSLTFSLYADLSVEQIQQMVSKIHEKREGVKLETLETTKEPFVRLQEDNNITTFVIPVKAEEAKLLLHAIVNGKAYINDAWKSVDDTIMGYTLKYVGKRGVVLRNGNHIKKLFLHEKRDNFITLEER</sequence>
<gene>
    <name evidence="1" type="ORF">MNB_SV-8-1222</name>
</gene>
<organism evidence="1">
    <name type="scientific">hydrothermal vent metagenome</name>
    <dbReference type="NCBI Taxonomy" id="652676"/>
    <lineage>
        <taxon>unclassified sequences</taxon>
        <taxon>metagenomes</taxon>
        <taxon>ecological metagenomes</taxon>
    </lineage>
</organism>
<protein>
    <submittedName>
        <fullName evidence="1">Uncharacterized protein</fullName>
    </submittedName>
</protein>
<name>A0A1W1C782_9ZZZZ</name>